<evidence type="ECO:0000313" key="1">
    <source>
        <dbReference type="EMBL" id="PZW28493.1"/>
    </source>
</evidence>
<dbReference type="OrthoDB" id="9782846at2"/>
<dbReference type="SUPFAM" id="SSF53850">
    <property type="entry name" value="Periplasmic binding protein-like II"/>
    <property type="match status" value="1"/>
</dbReference>
<dbReference type="InterPro" id="IPR006059">
    <property type="entry name" value="SBP"/>
</dbReference>
<keyword evidence="1" id="KW-0762">Sugar transport</keyword>
<organism evidence="1 2">
    <name type="scientific">Thermosporothrix hazakensis</name>
    <dbReference type="NCBI Taxonomy" id="644383"/>
    <lineage>
        <taxon>Bacteria</taxon>
        <taxon>Bacillati</taxon>
        <taxon>Chloroflexota</taxon>
        <taxon>Ktedonobacteria</taxon>
        <taxon>Ktedonobacterales</taxon>
        <taxon>Thermosporotrichaceae</taxon>
        <taxon>Thermosporothrix</taxon>
    </lineage>
</organism>
<comment type="caution">
    <text evidence="1">The sequence shown here is derived from an EMBL/GenBank/DDBJ whole genome shotgun (WGS) entry which is preliminary data.</text>
</comment>
<dbReference type="Pfam" id="PF01547">
    <property type="entry name" value="SBP_bac_1"/>
    <property type="match status" value="1"/>
</dbReference>
<dbReference type="PROSITE" id="PS51318">
    <property type="entry name" value="TAT"/>
    <property type="match status" value="1"/>
</dbReference>
<dbReference type="InterPro" id="IPR050490">
    <property type="entry name" value="Bact_solute-bd_prot1"/>
</dbReference>
<accession>A0A326U5D8</accession>
<evidence type="ECO:0000313" key="2">
    <source>
        <dbReference type="Proteomes" id="UP000248806"/>
    </source>
</evidence>
<name>A0A326U5D8_THEHA</name>
<proteinExistence type="predicted"/>
<dbReference type="AlphaFoldDB" id="A0A326U5D8"/>
<dbReference type="Gene3D" id="3.40.190.10">
    <property type="entry name" value="Periplasmic binding protein-like II"/>
    <property type="match status" value="1"/>
</dbReference>
<dbReference type="InterPro" id="IPR006311">
    <property type="entry name" value="TAT_signal"/>
</dbReference>
<reference evidence="1 2" key="1">
    <citation type="submission" date="2018-06" db="EMBL/GenBank/DDBJ databases">
        <title>Genomic Encyclopedia of Archaeal and Bacterial Type Strains, Phase II (KMG-II): from individual species to whole genera.</title>
        <authorList>
            <person name="Goeker M."/>
        </authorList>
    </citation>
    <scope>NUCLEOTIDE SEQUENCE [LARGE SCALE GENOMIC DNA]</scope>
    <source>
        <strain evidence="1 2">ATCC BAA-1881</strain>
    </source>
</reference>
<dbReference type="CDD" id="cd13585">
    <property type="entry name" value="PBP2_TMBP_like"/>
    <property type="match status" value="1"/>
</dbReference>
<dbReference type="EMBL" id="QKUF01000010">
    <property type="protein sequence ID" value="PZW28493.1"/>
    <property type="molecule type" value="Genomic_DNA"/>
</dbReference>
<dbReference type="PANTHER" id="PTHR43649:SF12">
    <property type="entry name" value="DIACETYLCHITOBIOSE BINDING PROTEIN DASA"/>
    <property type="match status" value="1"/>
</dbReference>
<keyword evidence="1" id="KW-0813">Transport</keyword>
<dbReference type="Proteomes" id="UP000248806">
    <property type="component" value="Unassembled WGS sequence"/>
</dbReference>
<protein>
    <submittedName>
        <fullName evidence="1">Multiple sugar transport system substrate-binding protein</fullName>
    </submittedName>
</protein>
<sequence>MNMSQRTPLNAVNRRAFMQRAAALGISVAGLETLLAACGGGGGNGGGDIRWTNWANTGEIQRFKDFTANYNKTHNANVTYNFIPSANNNYFTKIQTELNGNAGPDVFYVGDGDIGKLVANQSIVELTDLLNSDKSKSKEADFQAGLWGAAKTLSGKIYGVPVDCNPLVLWYNKKVLEDAGITTMPADLFEQGKWTREAFDDMIQRIKAKKKYGYVMESSSTAYWAWCTVNGGKVYDKDGYGDLIVQDDLKAMDALNWLTQRVREKVVVYAGSLPKGQGSDLAFISGQTGFIAVGRWNLPTFKLSKGLRYDCVPYPSPTGKIAPAPVALAYMVINKKTKLLDKAFDFLTNFVSKDGQHFRLQGNGNAVPSLSSKELDPLVTEGNDPEHAHYLLDARAAGYALFPAEANTPGLTDDIKTALDPVWLQGKDIKTTLADFASKANPRIKQAMERIK</sequence>
<keyword evidence="2" id="KW-1185">Reference proteome</keyword>
<dbReference type="PANTHER" id="PTHR43649">
    <property type="entry name" value="ARABINOSE-BINDING PROTEIN-RELATED"/>
    <property type="match status" value="1"/>
</dbReference>
<gene>
    <name evidence="1" type="ORF">EI42_03247</name>
</gene>